<keyword evidence="1" id="KW-0680">Restriction system</keyword>
<keyword evidence="4" id="KW-1185">Reference proteome</keyword>
<name>A0A074MA83_9BACL</name>
<evidence type="ECO:0000256" key="1">
    <source>
        <dbReference type="ARBA" id="ARBA00022747"/>
    </source>
</evidence>
<dbReference type="CDD" id="cd02440">
    <property type="entry name" value="AdoMet_MTases"/>
    <property type="match status" value="1"/>
</dbReference>
<dbReference type="InterPro" id="IPR029063">
    <property type="entry name" value="SAM-dependent_MTases_sf"/>
</dbReference>
<dbReference type="Proteomes" id="UP000027931">
    <property type="component" value="Unassembled WGS sequence"/>
</dbReference>
<dbReference type="GO" id="GO:0003677">
    <property type="term" value="F:DNA binding"/>
    <property type="evidence" value="ECO:0007669"/>
    <property type="project" value="InterPro"/>
</dbReference>
<dbReference type="Pfam" id="PF02384">
    <property type="entry name" value="N6_Mtase"/>
    <property type="match status" value="1"/>
</dbReference>
<evidence type="ECO:0000313" key="3">
    <source>
        <dbReference type="EMBL" id="KEO82862.1"/>
    </source>
</evidence>
<dbReference type="InterPro" id="IPR002052">
    <property type="entry name" value="DNA_methylase_N6_adenine_CS"/>
</dbReference>
<evidence type="ECO:0000313" key="4">
    <source>
        <dbReference type="Proteomes" id="UP000027931"/>
    </source>
</evidence>
<dbReference type="RefSeq" id="WP_038089185.1">
    <property type="nucleotide sequence ID" value="NZ_JMIR01000017.1"/>
</dbReference>
<evidence type="ECO:0000259" key="2">
    <source>
        <dbReference type="Pfam" id="PF02384"/>
    </source>
</evidence>
<organism evidence="3 4">
    <name type="scientific">Tumebacillus flagellatus</name>
    <dbReference type="NCBI Taxonomy" id="1157490"/>
    <lineage>
        <taxon>Bacteria</taxon>
        <taxon>Bacillati</taxon>
        <taxon>Bacillota</taxon>
        <taxon>Bacilli</taxon>
        <taxon>Bacillales</taxon>
        <taxon>Alicyclobacillaceae</taxon>
        <taxon>Tumebacillus</taxon>
    </lineage>
</organism>
<sequence length="421" mass="48284">MSKRHITLPDSLESLFVRLEEIILANSGEDEFEEIFKLVTAKLWDEVHDTNFFQPVSNEEDILRNISTALTMLQREWGDILVEPEIKLQTQHLAVCVRLLSNYKLTNFGFEALDAFFEFIVARTAKGAKGQFFTPRYVVDFCVRILAPKAHETILDPACGSGAFLLHSHQFLSTRYKSQEDPNNLWGFDFDEKAVRVARTLMYVAGVGRTNIHKVNSLIVPRIQPSIFESENHSIATIEDYLRVRKMGADRFDIILTNPPFAGEITEMELLNAYSISQGKQRIERDALFLERCVELLKPGGRMAVVVPNNKVGGKEWADLRKWIIQNARVIGVIGLPRSMFMPHTSIKTSILFLEKRLRINKKPNENIFFGISEKSGKDSRGVLEFISMDNPSWNNIDHDLNEIERSFTSFLRDEKVGWCR</sequence>
<feature type="domain" description="DNA methylase adenine-specific" evidence="2">
    <location>
        <begin position="118"/>
        <end position="370"/>
    </location>
</feature>
<dbReference type="GO" id="GO:0032259">
    <property type="term" value="P:methylation"/>
    <property type="evidence" value="ECO:0007669"/>
    <property type="project" value="InterPro"/>
</dbReference>
<dbReference type="PROSITE" id="PS00092">
    <property type="entry name" value="N6_MTASE"/>
    <property type="match status" value="1"/>
</dbReference>
<protein>
    <recommendedName>
        <fullName evidence="2">DNA methylase adenine-specific domain-containing protein</fullName>
    </recommendedName>
</protein>
<dbReference type="InterPro" id="IPR003356">
    <property type="entry name" value="DNA_methylase_A-5"/>
</dbReference>
<dbReference type="SUPFAM" id="SSF53335">
    <property type="entry name" value="S-adenosyl-L-methionine-dependent methyltransferases"/>
    <property type="match status" value="1"/>
</dbReference>
<dbReference type="AlphaFoldDB" id="A0A074MA83"/>
<dbReference type="STRING" id="1157490.EL26_13215"/>
<dbReference type="PRINTS" id="PR00507">
    <property type="entry name" value="N12N6MTFRASE"/>
</dbReference>
<dbReference type="GO" id="GO:0009307">
    <property type="term" value="P:DNA restriction-modification system"/>
    <property type="evidence" value="ECO:0007669"/>
    <property type="project" value="UniProtKB-KW"/>
</dbReference>
<dbReference type="eggNOG" id="COG0286">
    <property type="taxonomic scope" value="Bacteria"/>
</dbReference>
<dbReference type="EMBL" id="JMIR01000017">
    <property type="protein sequence ID" value="KEO82862.1"/>
    <property type="molecule type" value="Genomic_DNA"/>
</dbReference>
<dbReference type="GO" id="GO:0008170">
    <property type="term" value="F:N-methyltransferase activity"/>
    <property type="evidence" value="ECO:0007669"/>
    <property type="project" value="InterPro"/>
</dbReference>
<reference evidence="3 4" key="1">
    <citation type="journal article" date="2013" name="Int. J. Syst. Evol. Microbiol.">
        <title>Tumebacillus flagellatus sp. nov., an alpha-amylase/pullulanase-producing bacterium isolated from cassava wastewater.</title>
        <authorList>
            <person name="Wang Q."/>
            <person name="Xie N."/>
            <person name="Qin Y."/>
            <person name="Shen N."/>
            <person name="Zhu J."/>
            <person name="Mi H."/>
            <person name="Huang R."/>
        </authorList>
    </citation>
    <scope>NUCLEOTIDE SEQUENCE [LARGE SCALE GENOMIC DNA]</scope>
    <source>
        <strain evidence="3 4">GST4</strain>
    </source>
</reference>
<dbReference type="PANTHER" id="PTHR42998:SF1">
    <property type="entry name" value="TYPE I RESTRICTION ENZYME HINDI METHYLASE SUBUNIT"/>
    <property type="match status" value="1"/>
</dbReference>
<dbReference type="OrthoDB" id="9815272at2"/>
<dbReference type="InterPro" id="IPR052916">
    <property type="entry name" value="Type-I_RE_MTase_Subunit"/>
</dbReference>
<dbReference type="PANTHER" id="PTHR42998">
    <property type="entry name" value="TYPE I RESTRICTION ENZYME HINDVIIP M PROTEIN-RELATED"/>
    <property type="match status" value="1"/>
</dbReference>
<accession>A0A074MA83</accession>
<dbReference type="REBASE" id="98317">
    <property type="entry name" value="M.TflGST4ORF13215P"/>
</dbReference>
<comment type="caution">
    <text evidence="3">The sequence shown here is derived from an EMBL/GenBank/DDBJ whole genome shotgun (WGS) entry which is preliminary data.</text>
</comment>
<gene>
    <name evidence="3" type="ORF">EL26_13215</name>
</gene>
<proteinExistence type="predicted"/>
<dbReference type="Gene3D" id="3.40.50.150">
    <property type="entry name" value="Vaccinia Virus protein VP39"/>
    <property type="match status" value="1"/>
</dbReference>